<proteinExistence type="predicted"/>
<evidence type="ECO:0000313" key="2">
    <source>
        <dbReference type="Proteomes" id="UP000314294"/>
    </source>
</evidence>
<gene>
    <name evidence="1" type="ORF">EYF80_029776</name>
</gene>
<dbReference type="Proteomes" id="UP000314294">
    <property type="component" value="Unassembled WGS sequence"/>
</dbReference>
<protein>
    <submittedName>
        <fullName evidence="1">Uncharacterized protein</fullName>
    </submittedName>
</protein>
<dbReference type="EMBL" id="SRLO01000342">
    <property type="protein sequence ID" value="TNN60018.1"/>
    <property type="molecule type" value="Genomic_DNA"/>
</dbReference>
<organism evidence="1 2">
    <name type="scientific">Liparis tanakae</name>
    <name type="common">Tanaka's snailfish</name>
    <dbReference type="NCBI Taxonomy" id="230148"/>
    <lineage>
        <taxon>Eukaryota</taxon>
        <taxon>Metazoa</taxon>
        <taxon>Chordata</taxon>
        <taxon>Craniata</taxon>
        <taxon>Vertebrata</taxon>
        <taxon>Euteleostomi</taxon>
        <taxon>Actinopterygii</taxon>
        <taxon>Neopterygii</taxon>
        <taxon>Teleostei</taxon>
        <taxon>Neoteleostei</taxon>
        <taxon>Acanthomorphata</taxon>
        <taxon>Eupercaria</taxon>
        <taxon>Perciformes</taxon>
        <taxon>Cottioidei</taxon>
        <taxon>Cottales</taxon>
        <taxon>Liparidae</taxon>
        <taxon>Liparis</taxon>
    </lineage>
</organism>
<keyword evidence="2" id="KW-1185">Reference proteome</keyword>
<reference evidence="1 2" key="1">
    <citation type="submission" date="2019-03" db="EMBL/GenBank/DDBJ databases">
        <title>First draft genome of Liparis tanakae, snailfish: a comprehensive survey of snailfish specific genes.</title>
        <authorList>
            <person name="Kim W."/>
            <person name="Song I."/>
            <person name="Jeong J.-H."/>
            <person name="Kim D."/>
            <person name="Kim S."/>
            <person name="Ryu S."/>
            <person name="Song J.Y."/>
            <person name="Lee S.K."/>
        </authorList>
    </citation>
    <scope>NUCLEOTIDE SEQUENCE [LARGE SCALE GENOMIC DNA]</scope>
    <source>
        <tissue evidence="1">Muscle</tissue>
    </source>
</reference>
<accession>A0A4Z2H2B9</accession>
<comment type="caution">
    <text evidence="1">The sequence shown here is derived from an EMBL/GenBank/DDBJ whole genome shotgun (WGS) entry which is preliminary data.</text>
</comment>
<evidence type="ECO:0000313" key="1">
    <source>
        <dbReference type="EMBL" id="TNN60018.1"/>
    </source>
</evidence>
<name>A0A4Z2H2B9_9TELE</name>
<sequence>MGLELPLFHAPSIKPRSRLIRMNITMTLNPPASRMAKKKKRDEIPKLKKVTCSAAICINRGAEGGGHRQPLQMAIAGLSRRVASMDSLKRSGEFGNNDCES</sequence>
<dbReference type="AlphaFoldDB" id="A0A4Z2H2B9"/>